<keyword evidence="1" id="KW-0175">Coiled coil</keyword>
<proteinExistence type="predicted"/>
<feature type="region of interest" description="Disordered" evidence="2">
    <location>
        <begin position="37"/>
        <end position="160"/>
    </location>
</feature>
<organism evidence="4 5">
    <name type="scientific">Lasiosphaeria ovina</name>
    <dbReference type="NCBI Taxonomy" id="92902"/>
    <lineage>
        <taxon>Eukaryota</taxon>
        <taxon>Fungi</taxon>
        <taxon>Dikarya</taxon>
        <taxon>Ascomycota</taxon>
        <taxon>Pezizomycotina</taxon>
        <taxon>Sordariomycetes</taxon>
        <taxon>Sordariomycetidae</taxon>
        <taxon>Sordariales</taxon>
        <taxon>Lasiosphaeriaceae</taxon>
        <taxon>Lasiosphaeria</taxon>
    </lineage>
</organism>
<dbReference type="AlphaFoldDB" id="A0AAE0K374"/>
<gene>
    <name evidence="4" type="ORF">B0T24DRAFT_632140</name>
</gene>
<feature type="region of interest" description="Disordered" evidence="2">
    <location>
        <begin position="340"/>
        <end position="407"/>
    </location>
</feature>
<evidence type="ECO:0000256" key="1">
    <source>
        <dbReference type="SAM" id="Coils"/>
    </source>
</evidence>
<keyword evidence="5" id="KW-1185">Reference proteome</keyword>
<evidence type="ECO:0000256" key="2">
    <source>
        <dbReference type="SAM" id="MobiDB-lite"/>
    </source>
</evidence>
<evidence type="ECO:0000313" key="5">
    <source>
        <dbReference type="Proteomes" id="UP001287356"/>
    </source>
</evidence>
<dbReference type="EMBL" id="JAULSN010000006">
    <property type="protein sequence ID" value="KAK3369218.1"/>
    <property type="molecule type" value="Genomic_DNA"/>
</dbReference>
<comment type="caution">
    <text evidence="4">The sequence shown here is derived from an EMBL/GenBank/DDBJ whole genome shotgun (WGS) entry which is preliminary data.</text>
</comment>
<feature type="compositionally biased region" description="Polar residues" evidence="2">
    <location>
        <begin position="144"/>
        <end position="156"/>
    </location>
</feature>
<feature type="compositionally biased region" description="Basic and acidic residues" evidence="2">
    <location>
        <begin position="129"/>
        <end position="138"/>
    </location>
</feature>
<feature type="compositionally biased region" description="Low complexity" evidence="2">
    <location>
        <begin position="71"/>
        <end position="83"/>
    </location>
</feature>
<evidence type="ECO:0000259" key="3">
    <source>
        <dbReference type="Pfam" id="PF22893"/>
    </source>
</evidence>
<name>A0AAE0K374_9PEZI</name>
<reference evidence="4" key="1">
    <citation type="journal article" date="2023" name="Mol. Phylogenet. Evol.">
        <title>Genome-scale phylogeny and comparative genomics of the fungal order Sordariales.</title>
        <authorList>
            <person name="Hensen N."/>
            <person name="Bonometti L."/>
            <person name="Westerberg I."/>
            <person name="Brannstrom I.O."/>
            <person name="Guillou S."/>
            <person name="Cros-Aarteil S."/>
            <person name="Calhoun S."/>
            <person name="Haridas S."/>
            <person name="Kuo A."/>
            <person name="Mondo S."/>
            <person name="Pangilinan J."/>
            <person name="Riley R."/>
            <person name="LaButti K."/>
            <person name="Andreopoulos B."/>
            <person name="Lipzen A."/>
            <person name="Chen C."/>
            <person name="Yan M."/>
            <person name="Daum C."/>
            <person name="Ng V."/>
            <person name="Clum A."/>
            <person name="Steindorff A."/>
            <person name="Ohm R.A."/>
            <person name="Martin F."/>
            <person name="Silar P."/>
            <person name="Natvig D.O."/>
            <person name="Lalanne C."/>
            <person name="Gautier V."/>
            <person name="Ament-Velasquez S.L."/>
            <person name="Kruys A."/>
            <person name="Hutchinson M.I."/>
            <person name="Powell A.J."/>
            <person name="Barry K."/>
            <person name="Miller A.N."/>
            <person name="Grigoriev I.V."/>
            <person name="Debuchy R."/>
            <person name="Gladieux P."/>
            <person name="Hiltunen Thoren M."/>
            <person name="Johannesson H."/>
        </authorList>
    </citation>
    <scope>NUCLEOTIDE SEQUENCE</scope>
    <source>
        <strain evidence="4">CBS 958.72</strain>
    </source>
</reference>
<dbReference type="Proteomes" id="UP001287356">
    <property type="component" value="Unassembled WGS sequence"/>
</dbReference>
<feature type="domain" description="Ubiquitin-like" evidence="3">
    <location>
        <begin position="247"/>
        <end position="329"/>
    </location>
</feature>
<evidence type="ECO:0000313" key="4">
    <source>
        <dbReference type="EMBL" id="KAK3369218.1"/>
    </source>
</evidence>
<feature type="compositionally biased region" description="Basic and acidic residues" evidence="2">
    <location>
        <begin position="96"/>
        <end position="109"/>
    </location>
</feature>
<feature type="compositionally biased region" description="Pro residues" evidence="2">
    <location>
        <begin position="340"/>
        <end position="350"/>
    </location>
</feature>
<protein>
    <recommendedName>
        <fullName evidence="3">Ubiquitin-like domain-containing protein</fullName>
    </recommendedName>
</protein>
<accession>A0AAE0K374</accession>
<dbReference type="Pfam" id="PF22893">
    <property type="entry name" value="ULD_2"/>
    <property type="match status" value="1"/>
</dbReference>
<dbReference type="InterPro" id="IPR054464">
    <property type="entry name" value="ULD_fung"/>
</dbReference>
<sequence>MPYTGGHPKSCRPIFTHTIPDSIARFQVSDDEYYEEASYPDSAVGLSELGTPTQDSSFVPKEREFINPEISEVADSSSSQVSELGQGLTAITTKNNEGEKQIPDPKEYQTESATIQAPVVRAHSSLTANEKKPEESPRKRGWKTNPSHQPNHSQPDVETVVQKRLAAAKKDWEAEAEAAAQEWRKKVEELAQLNAEIGARSKLESERKALDEARLAEEIKIKEEEAMKKRYLEEAMVIAEKKLKKTEKPPLKFKDAVGRKFSFPFHICQTWQGMEELIKQAFLHVDVIGPHVQEGHYDLIGPNGEIILPSIWEKVIEPDWAVTMHMWPLDKAPPIRPPFGRPVGMPPPPGMHSHPGQRPNMHGPPRPSHLPLGVQNQPRPGGAQHGGMPQFPAQRPHGGIPKFTGHQSHGVRFPMVIEARPESIYSTTKPRFASLRRWIPSRLKRFGRSESDASSIITVSSSGS</sequence>
<reference evidence="4" key="2">
    <citation type="submission" date="2023-06" db="EMBL/GenBank/DDBJ databases">
        <authorList>
            <consortium name="Lawrence Berkeley National Laboratory"/>
            <person name="Haridas S."/>
            <person name="Hensen N."/>
            <person name="Bonometti L."/>
            <person name="Westerberg I."/>
            <person name="Brannstrom I.O."/>
            <person name="Guillou S."/>
            <person name="Cros-Aarteil S."/>
            <person name="Calhoun S."/>
            <person name="Kuo A."/>
            <person name="Mondo S."/>
            <person name="Pangilinan J."/>
            <person name="Riley R."/>
            <person name="Labutti K."/>
            <person name="Andreopoulos B."/>
            <person name="Lipzen A."/>
            <person name="Chen C."/>
            <person name="Yanf M."/>
            <person name="Daum C."/>
            <person name="Ng V."/>
            <person name="Clum A."/>
            <person name="Steindorff A."/>
            <person name="Ohm R."/>
            <person name="Martin F."/>
            <person name="Silar P."/>
            <person name="Natvig D."/>
            <person name="Lalanne C."/>
            <person name="Gautier V."/>
            <person name="Ament-Velasquez S.L."/>
            <person name="Kruys A."/>
            <person name="Hutchinson M.I."/>
            <person name="Powell A.J."/>
            <person name="Barry K."/>
            <person name="Miller A.N."/>
            <person name="Grigoriev I.V."/>
            <person name="Debuchy R."/>
            <person name="Gladieux P."/>
            <person name="Thoren M.H."/>
            <person name="Johannesson H."/>
        </authorList>
    </citation>
    <scope>NUCLEOTIDE SEQUENCE</scope>
    <source>
        <strain evidence="4">CBS 958.72</strain>
    </source>
</reference>
<feature type="coiled-coil region" evidence="1">
    <location>
        <begin position="162"/>
        <end position="196"/>
    </location>
</feature>